<dbReference type="AlphaFoldDB" id="A0A2R6WLJ9"/>
<feature type="compositionally biased region" description="Polar residues" evidence="1">
    <location>
        <begin position="1"/>
        <end position="13"/>
    </location>
</feature>
<accession>A0A2R6WLJ9</accession>
<dbReference type="EMBL" id="KZ772749">
    <property type="protein sequence ID" value="PTQ34730.1"/>
    <property type="molecule type" value="Genomic_DNA"/>
</dbReference>
<feature type="compositionally biased region" description="Basic and acidic residues" evidence="1">
    <location>
        <begin position="14"/>
        <end position="26"/>
    </location>
</feature>
<organism evidence="2 3">
    <name type="scientific">Marchantia polymorpha</name>
    <name type="common">Common liverwort</name>
    <name type="synonym">Marchantia aquatica</name>
    <dbReference type="NCBI Taxonomy" id="3197"/>
    <lineage>
        <taxon>Eukaryota</taxon>
        <taxon>Viridiplantae</taxon>
        <taxon>Streptophyta</taxon>
        <taxon>Embryophyta</taxon>
        <taxon>Marchantiophyta</taxon>
        <taxon>Marchantiopsida</taxon>
        <taxon>Marchantiidae</taxon>
        <taxon>Marchantiales</taxon>
        <taxon>Marchantiaceae</taxon>
        <taxon>Marchantia</taxon>
    </lineage>
</organism>
<proteinExistence type="predicted"/>
<sequence>MNTRNIQQTSGSQKPRECRKNRKDMELDDHGPLARACLCYRLKRQRREKFERTIQDICKKIIIHINTKFLNVN</sequence>
<evidence type="ECO:0000313" key="2">
    <source>
        <dbReference type="EMBL" id="PTQ34730.1"/>
    </source>
</evidence>
<keyword evidence="3" id="KW-1185">Reference proteome</keyword>
<reference evidence="3" key="1">
    <citation type="journal article" date="2017" name="Cell">
        <title>Insights into land plant evolution garnered from the Marchantia polymorpha genome.</title>
        <authorList>
            <person name="Bowman J.L."/>
            <person name="Kohchi T."/>
            <person name="Yamato K.T."/>
            <person name="Jenkins J."/>
            <person name="Shu S."/>
            <person name="Ishizaki K."/>
            <person name="Yamaoka S."/>
            <person name="Nishihama R."/>
            <person name="Nakamura Y."/>
            <person name="Berger F."/>
            <person name="Adam C."/>
            <person name="Aki S.S."/>
            <person name="Althoff F."/>
            <person name="Araki T."/>
            <person name="Arteaga-Vazquez M.A."/>
            <person name="Balasubrmanian S."/>
            <person name="Barry K."/>
            <person name="Bauer D."/>
            <person name="Boehm C.R."/>
            <person name="Briginshaw L."/>
            <person name="Caballero-Perez J."/>
            <person name="Catarino B."/>
            <person name="Chen F."/>
            <person name="Chiyoda S."/>
            <person name="Chovatia M."/>
            <person name="Davies K.M."/>
            <person name="Delmans M."/>
            <person name="Demura T."/>
            <person name="Dierschke T."/>
            <person name="Dolan L."/>
            <person name="Dorantes-Acosta A.E."/>
            <person name="Eklund D.M."/>
            <person name="Florent S.N."/>
            <person name="Flores-Sandoval E."/>
            <person name="Fujiyama A."/>
            <person name="Fukuzawa H."/>
            <person name="Galik B."/>
            <person name="Grimanelli D."/>
            <person name="Grimwood J."/>
            <person name="Grossniklaus U."/>
            <person name="Hamada T."/>
            <person name="Haseloff J."/>
            <person name="Hetherington A.J."/>
            <person name="Higo A."/>
            <person name="Hirakawa Y."/>
            <person name="Hundley H.N."/>
            <person name="Ikeda Y."/>
            <person name="Inoue K."/>
            <person name="Inoue S.I."/>
            <person name="Ishida S."/>
            <person name="Jia Q."/>
            <person name="Kakita M."/>
            <person name="Kanazawa T."/>
            <person name="Kawai Y."/>
            <person name="Kawashima T."/>
            <person name="Kennedy M."/>
            <person name="Kinose K."/>
            <person name="Kinoshita T."/>
            <person name="Kohara Y."/>
            <person name="Koide E."/>
            <person name="Komatsu K."/>
            <person name="Kopischke S."/>
            <person name="Kubo M."/>
            <person name="Kyozuka J."/>
            <person name="Lagercrantz U."/>
            <person name="Lin S.S."/>
            <person name="Lindquist E."/>
            <person name="Lipzen A.M."/>
            <person name="Lu C.W."/>
            <person name="De Luna E."/>
            <person name="Martienssen R.A."/>
            <person name="Minamino N."/>
            <person name="Mizutani M."/>
            <person name="Mizutani M."/>
            <person name="Mochizuki N."/>
            <person name="Monte I."/>
            <person name="Mosher R."/>
            <person name="Nagasaki H."/>
            <person name="Nakagami H."/>
            <person name="Naramoto S."/>
            <person name="Nishitani K."/>
            <person name="Ohtani M."/>
            <person name="Okamoto T."/>
            <person name="Okumura M."/>
            <person name="Phillips J."/>
            <person name="Pollak B."/>
            <person name="Reinders A."/>
            <person name="Rovekamp M."/>
            <person name="Sano R."/>
            <person name="Sawa S."/>
            <person name="Schmid M.W."/>
            <person name="Shirakawa M."/>
            <person name="Solano R."/>
            <person name="Spunde A."/>
            <person name="Suetsugu N."/>
            <person name="Sugano S."/>
            <person name="Sugiyama A."/>
            <person name="Sun R."/>
            <person name="Suzuki Y."/>
            <person name="Takenaka M."/>
            <person name="Takezawa D."/>
            <person name="Tomogane H."/>
            <person name="Tsuzuki M."/>
            <person name="Ueda T."/>
            <person name="Umeda M."/>
            <person name="Ward J.M."/>
            <person name="Watanabe Y."/>
            <person name="Yazaki K."/>
            <person name="Yokoyama R."/>
            <person name="Yoshitake Y."/>
            <person name="Yotsui I."/>
            <person name="Zachgo S."/>
            <person name="Schmutz J."/>
        </authorList>
    </citation>
    <scope>NUCLEOTIDE SEQUENCE [LARGE SCALE GENOMIC DNA]</scope>
    <source>
        <strain evidence="3">Tak-1</strain>
    </source>
</reference>
<dbReference type="Proteomes" id="UP000244005">
    <property type="component" value="Unassembled WGS sequence"/>
</dbReference>
<evidence type="ECO:0000313" key="3">
    <source>
        <dbReference type="Proteomes" id="UP000244005"/>
    </source>
</evidence>
<gene>
    <name evidence="2" type="ORF">MARPO_0077s0051</name>
</gene>
<feature type="region of interest" description="Disordered" evidence="1">
    <location>
        <begin position="1"/>
        <end position="26"/>
    </location>
</feature>
<protein>
    <submittedName>
        <fullName evidence="2">Uncharacterized protein</fullName>
    </submittedName>
</protein>
<name>A0A2R6WLJ9_MARPO</name>
<evidence type="ECO:0000256" key="1">
    <source>
        <dbReference type="SAM" id="MobiDB-lite"/>
    </source>
</evidence>